<keyword evidence="4" id="KW-1185">Reference proteome</keyword>
<feature type="compositionally biased region" description="Polar residues" evidence="1">
    <location>
        <begin position="125"/>
        <end position="137"/>
    </location>
</feature>
<dbReference type="InterPro" id="IPR039207">
    <property type="entry name" value="MMTAG2-like"/>
</dbReference>
<evidence type="ECO:0000313" key="4">
    <source>
        <dbReference type="Proteomes" id="UP001176517"/>
    </source>
</evidence>
<feature type="compositionally biased region" description="Basic and acidic residues" evidence="1">
    <location>
        <begin position="241"/>
        <end position="268"/>
    </location>
</feature>
<dbReference type="Pfam" id="PF10159">
    <property type="entry name" value="MMtag"/>
    <property type="match status" value="1"/>
</dbReference>
<feature type="region of interest" description="Disordered" evidence="1">
    <location>
        <begin position="87"/>
        <end position="326"/>
    </location>
</feature>
<dbReference type="EMBL" id="JAPDMZ010000007">
    <property type="protein sequence ID" value="KAK0557152.1"/>
    <property type="molecule type" value="Genomic_DNA"/>
</dbReference>
<gene>
    <name evidence="3" type="ORF">OC846_000602</name>
</gene>
<sequence>MYHPTRGGTRGGQAEFSWDQVRNDKDREHYLGHAIMAPTGRWQNGRDVTWYNKDKNETSKEQAARLEELQKIKLAEEQALASVLGYVPKGSSGSTVGSALLTGSSSSRTVGSSSRTGANTAPLDPSNSRWPASTSQRKQQHDDDSEASGDEADVGSGLTKEERKFARKMAKAEVKKQLLLEKEQRKAEREEKRARKREREERRHRHGDDRSPRSDRDRELRSKRYSEDQEYDGRSPSSRRRRDEGDDRRRDEHMQRSRSPSRREDRDRHTRKSRSRSPEPRHPHRDHAESRRNDEPRSRREEGYYGRISATSRHERSPTPPYGRRA</sequence>
<dbReference type="PANTHER" id="PTHR14580">
    <property type="entry name" value="MULTIPLE MYELOMA TUMOR-ASSOCIATED PROTEIN 2 FAMILY MEMBER"/>
    <property type="match status" value="1"/>
</dbReference>
<organism evidence="3 4">
    <name type="scientific">Tilletia horrida</name>
    <dbReference type="NCBI Taxonomy" id="155126"/>
    <lineage>
        <taxon>Eukaryota</taxon>
        <taxon>Fungi</taxon>
        <taxon>Dikarya</taxon>
        <taxon>Basidiomycota</taxon>
        <taxon>Ustilaginomycotina</taxon>
        <taxon>Exobasidiomycetes</taxon>
        <taxon>Tilletiales</taxon>
        <taxon>Tilletiaceae</taxon>
        <taxon>Tilletia</taxon>
    </lineage>
</organism>
<protein>
    <recommendedName>
        <fullName evidence="2">Multiple myeloma tumor-associated protein 2-like N-terminal domain-containing protein</fullName>
    </recommendedName>
</protein>
<feature type="compositionally biased region" description="Low complexity" evidence="1">
    <location>
        <begin position="102"/>
        <end position="117"/>
    </location>
</feature>
<feature type="compositionally biased region" description="Basic and acidic residues" evidence="1">
    <location>
        <begin position="159"/>
        <end position="233"/>
    </location>
</feature>
<feature type="domain" description="Multiple myeloma tumor-associated protein 2-like N-terminal" evidence="2">
    <location>
        <begin position="8"/>
        <end position="85"/>
    </location>
</feature>
<dbReference type="PANTHER" id="PTHR14580:SF0">
    <property type="entry name" value="MULTIPLE MYELOMA TUMOR-ASSOCIATED PROTEIN 2"/>
    <property type="match status" value="1"/>
</dbReference>
<evidence type="ECO:0000259" key="2">
    <source>
        <dbReference type="Pfam" id="PF10159"/>
    </source>
</evidence>
<dbReference type="AlphaFoldDB" id="A0AAN6GUR2"/>
<accession>A0AAN6GUR2</accession>
<dbReference type="Proteomes" id="UP001176517">
    <property type="component" value="Unassembled WGS sequence"/>
</dbReference>
<name>A0AAN6GUR2_9BASI</name>
<dbReference type="InterPro" id="IPR019315">
    <property type="entry name" value="MMTA2_N"/>
</dbReference>
<evidence type="ECO:0000256" key="1">
    <source>
        <dbReference type="SAM" id="MobiDB-lite"/>
    </source>
</evidence>
<reference evidence="3" key="1">
    <citation type="journal article" date="2023" name="PhytoFront">
        <title>Draft Genome Resources of Seven Strains of Tilletia horrida, Causal Agent of Kernel Smut of Rice.</title>
        <authorList>
            <person name="Khanal S."/>
            <person name="Antony Babu S."/>
            <person name="Zhou X.G."/>
        </authorList>
    </citation>
    <scope>NUCLEOTIDE SEQUENCE</scope>
    <source>
        <strain evidence="3">TX6</strain>
    </source>
</reference>
<proteinExistence type="predicted"/>
<feature type="compositionally biased region" description="Basic and acidic residues" evidence="1">
    <location>
        <begin position="276"/>
        <end position="304"/>
    </location>
</feature>
<feature type="compositionally biased region" description="Acidic residues" evidence="1">
    <location>
        <begin position="143"/>
        <end position="153"/>
    </location>
</feature>
<evidence type="ECO:0000313" key="3">
    <source>
        <dbReference type="EMBL" id="KAK0557152.1"/>
    </source>
</evidence>
<comment type="caution">
    <text evidence="3">The sequence shown here is derived from an EMBL/GenBank/DDBJ whole genome shotgun (WGS) entry which is preliminary data.</text>
</comment>
<feature type="region of interest" description="Disordered" evidence="1">
    <location>
        <begin position="1"/>
        <end position="21"/>
    </location>
</feature>